<comment type="caution">
    <text evidence="1">The sequence shown here is derived from an EMBL/GenBank/DDBJ whole genome shotgun (WGS) entry which is preliminary data.</text>
</comment>
<protein>
    <submittedName>
        <fullName evidence="1">Uncharacterized protein</fullName>
    </submittedName>
</protein>
<evidence type="ECO:0000313" key="2">
    <source>
        <dbReference type="Proteomes" id="UP001501447"/>
    </source>
</evidence>
<proteinExistence type="predicted"/>
<name>A0ABP6C7P3_9ACTN</name>
<gene>
    <name evidence="1" type="ORF">GCM10009863_17450</name>
</gene>
<dbReference type="EMBL" id="BAAARJ010000005">
    <property type="protein sequence ID" value="GAA2604425.1"/>
    <property type="molecule type" value="Genomic_DNA"/>
</dbReference>
<evidence type="ECO:0000313" key="1">
    <source>
        <dbReference type="EMBL" id="GAA2604425.1"/>
    </source>
</evidence>
<accession>A0ABP6C7P3</accession>
<keyword evidence="2" id="KW-1185">Reference proteome</keyword>
<organism evidence="1 2">
    <name type="scientific">Streptomyces axinellae</name>
    <dbReference type="NCBI Taxonomy" id="552788"/>
    <lineage>
        <taxon>Bacteria</taxon>
        <taxon>Bacillati</taxon>
        <taxon>Actinomycetota</taxon>
        <taxon>Actinomycetes</taxon>
        <taxon>Kitasatosporales</taxon>
        <taxon>Streptomycetaceae</taxon>
        <taxon>Streptomyces</taxon>
    </lineage>
</organism>
<reference evidence="2" key="1">
    <citation type="journal article" date="2019" name="Int. J. Syst. Evol. Microbiol.">
        <title>The Global Catalogue of Microorganisms (GCM) 10K type strain sequencing project: providing services to taxonomists for standard genome sequencing and annotation.</title>
        <authorList>
            <consortium name="The Broad Institute Genomics Platform"/>
            <consortium name="The Broad Institute Genome Sequencing Center for Infectious Disease"/>
            <person name="Wu L."/>
            <person name="Ma J."/>
        </authorList>
    </citation>
    <scope>NUCLEOTIDE SEQUENCE [LARGE SCALE GENOMIC DNA]</scope>
    <source>
        <strain evidence="2">JCM 16373</strain>
    </source>
</reference>
<sequence length="40" mass="4440">MKAKAKPWPIEATLMAKAGHLYELRYEFSASCPAAVTDNE</sequence>
<dbReference type="RefSeq" id="WP_344563884.1">
    <property type="nucleotide sequence ID" value="NZ_BAAARJ010000005.1"/>
</dbReference>
<dbReference type="Proteomes" id="UP001501447">
    <property type="component" value="Unassembled WGS sequence"/>
</dbReference>